<sequence>MKKLAILVLGAILLFAAGFQKHVKYRGFKIDIISTKPLSVGANSFLFHINKKNIKDLKVKFFMPAMPGMPYMESWAKIEKNDQGYQANVKLPMAGTWQVHIFITTNSGKKYRIKTSVNI</sequence>
<name>A0A1W1WTR3_9BACT</name>
<dbReference type="Proteomes" id="UP000192602">
    <property type="component" value="Unassembled WGS sequence"/>
</dbReference>
<evidence type="ECO:0000313" key="3">
    <source>
        <dbReference type="Proteomes" id="UP000192602"/>
    </source>
</evidence>
<feature type="domain" description="YtkA-like" evidence="1">
    <location>
        <begin position="23"/>
        <end position="101"/>
    </location>
</feature>
<reference evidence="3" key="1">
    <citation type="submission" date="2017-04" db="EMBL/GenBank/DDBJ databases">
        <authorList>
            <person name="Varghese N."/>
            <person name="Submissions S."/>
        </authorList>
    </citation>
    <scope>NUCLEOTIDE SEQUENCE [LARGE SCALE GENOMIC DNA]</scope>
    <source>
        <strain evidence="3">DSM 16512</strain>
    </source>
</reference>
<gene>
    <name evidence="2" type="ORF">SAMN05660197_1530</name>
</gene>
<dbReference type="EMBL" id="FWWZ01000001">
    <property type="protein sequence ID" value="SMC09708.1"/>
    <property type="molecule type" value="Genomic_DNA"/>
</dbReference>
<accession>A0A1W1WTR3</accession>
<dbReference type="AlphaFoldDB" id="A0A1W1WTR3"/>
<protein>
    <submittedName>
        <fullName evidence="2">YtkA-like</fullName>
    </submittedName>
</protein>
<dbReference type="RefSeq" id="WP_084275925.1">
    <property type="nucleotide sequence ID" value="NZ_AP026671.1"/>
</dbReference>
<dbReference type="OrthoDB" id="5339750at2"/>
<evidence type="ECO:0000259" key="1">
    <source>
        <dbReference type="Pfam" id="PF13115"/>
    </source>
</evidence>
<organism evidence="2 3">
    <name type="scientific">Nitratiruptor tergarcus DSM 16512</name>
    <dbReference type="NCBI Taxonomy" id="1069081"/>
    <lineage>
        <taxon>Bacteria</taxon>
        <taxon>Pseudomonadati</taxon>
        <taxon>Campylobacterota</taxon>
        <taxon>Epsilonproteobacteria</taxon>
        <taxon>Nautiliales</taxon>
        <taxon>Nitratiruptoraceae</taxon>
        <taxon>Nitratiruptor</taxon>
    </lineage>
</organism>
<keyword evidence="3" id="KW-1185">Reference proteome</keyword>
<proteinExistence type="predicted"/>
<dbReference type="Pfam" id="PF13115">
    <property type="entry name" value="YtkA"/>
    <property type="match status" value="1"/>
</dbReference>
<evidence type="ECO:0000313" key="2">
    <source>
        <dbReference type="EMBL" id="SMC09708.1"/>
    </source>
</evidence>
<dbReference type="STRING" id="1069081.SAMN05660197_1530"/>
<dbReference type="InterPro" id="IPR032693">
    <property type="entry name" value="YtkA-like_dom"/>
</dbReference>